<feature type="transmembrane region" description="Helical" evidence="1">
    <location>
        <begin position="35"/>
        <end position="55"/>
    </location>
</feature>
<dbReference type="RefSeq" id="WP_310422698.1">
    <property type="nucleotide sequence ID" value="NZ_JAVDYC010000001.1"/>
</dbReference>
<keyword evidence="1" id="KW-0472">Membrane</keyword>
<reference evidence="2 3" key="1">
    <citation type="submission" date="2023-07" db="EMBL/GenBank/DDBJ databases">
        <title>Sequencing the genomes of 1000 actinobacteria strains.</title>
        <authorList>
            <person name="Klenk H.-P."/>
        </authorList>
    </citation>
    <scope>NUCLEOTIDE SEQUENCE [LARGE SCALE GENOMIC DNA]</scope>
    <source>
        <strain evidence="2 3">DSM 44711</strain>
    </source>
</reference>
<evidence type="ECO:0000256" key="1">
    <source>
        <dbReference type="SAM" id="Phobius"/>
    </source>
</evidence>
<protein>
    <recommendedName>
        <fullName evidence="4">Transmembrane protein</fullName>
    </recommendedName>
</protein>
<organism evidence="2 3">
    <name type="scientific">Catenuloplanes niger</name>
    <dbReference type="NCBI Taxonomy" id="587534"/>
    <lineage>
        <taxon>Bacteria</taxon>
        <taxon>Bacillati</taxon>
        <taxon>Actinomycetota</taxon>
        <taxon>Actinomycetes</taxon>
        <taxon>Micromonosporales</taxon>
        <taxon>Micromonosporaceae</taxon>
        <taxon>Catenuloplanes</taxon>
    </lineage>
</organism>
<gene>
    <name evidence="2" type="ORF">J2S44_006891</name>
</gene>
<keyword evidence="1" id="KW-1133">Transmembrane helix</keyword>
<keyword evidence="3" id="KW-1185">Reference proteome</keyword>
<accession>A0AAE3ZVN4</accession>
<proteinExistence type="predicted"/>
<dbReference type="EMBL" id="JAVDYC010000001">
    <property type="protein sequence ID" value="MDR7326641.1"/>
    <property type="molecule type" value="Genomic_DNA"/>
</dbReference>
<dbReference type="Proteomes" id="UP001183629">
    <property type="component" value="Unassembled WGS sequence"/>
</dbReference>
<feature type="transmembrane region" description="Helical" evidence="1">
    <location>
        <begin position="75"/>
        <end position="92"/>
    </location>
</feature>
<comment type="caution">
    <text evidence="2">The sequence shown here is derived from an EMBL/GenBank/DDBJ whole genome shotgun (WGS) entry which is preliminary data.</text>
</comment>
<dbReference type="AlphaFoldDB" id="A0AAE3ZVN4"/>
<name>A0AAE3ZVN4_9ACTN</name>
<sequence length="98" mass="10139">MTVPQHATRDPRTAPGLVVPVAGPVRHGRRRAAKLAGFALLGLGALALLVALPWLGMGPGVAEAQPGLVRVEHPLLYAAGGAVAVAFAIVVIRRTRRV</sequence>
<evidence type="ECO:0000313" key="3">
    <source>
        <dbReference type="Proteomes" id="UP001183629"/>
    </source>
</evidence>
<keyword evidence="1" id="KW-0812">Transmembrane</keyword>
<evidence type="ECO:0000313" key="2">
    <source>
        <dbReference type="EMBL" id="MDR7326641.1"/>
    </source>
</evidence>
<evidence type="ECO:0008006" key="4">
    <source>
        <dbReference type="Google" id="ProtNLM"/>
    </source>
</evidence>